<dbReference type="EMBL" id="BSYR01000001">
    <property type="protein sequence ID" value="GMI63330.1"/>
    <property type="molecule type" value="Genomic_DNA"/>
</dbReference>
<organism evidence="1 2">
    <name type="scientific">Hibiscus trionum</name>
    <name type="common">Flower of an hour</name>
    <dbReference type="NCBI Taxonomy" id="183268"/>
    <lineage>
        <taxon>Eukaryota</taxon>
        <taxon>Viridiplantae</taxon>
        <taxon>Streptophyta</taxon>
        <taxon>Embryophyta</taxon>
        <taxon>Tracheophyta</taxon>
        <taxon>Spermatophyta</taxon>
        <taxon>Magnoliopsida</taxon>
        <taxon>eudicotyledons</taxon>
        <taxon>Gunneridae</taxon>
        <taxon>Pentapetalae</taxon>
        <taxon>rosids</taxon>
        <taxon>malvids</taxon>
        <taxon>Malvales</taxon>
        <taxon>Malvaceae</taxon>
        <taxon>Malvoideae</taxon>
        <taxon>Hibiscus</taxon>
    </lineage>
</organism>
<dbReference type="SUPFAM" id="SSF56219">
    <property type="entry name" value="DNase I-like"/>
    <property type="match status" value="1"/>
</dbReference>
<dbReference type="Proteomes" id="UP001165190">
    <property type="component" value="Unassembled WGS sequence"/>
</dbReference>
<reference evidence="1" key="1">
    <citation type="submission" date="2023-05" db="EMBL/GenBank/DDBJ databases">
        <title>Genome and transcriptome analyses reveal genes involved in the formation of fine ridges on petal epidermal cells in Hibiscus trionum.</title>
        <authorList>
            <person name="Koshimizu S."/>
            <person name="Masuda S."/>
            <person name="Ishii T."/>
            <person name="Shirasu K."/>
            <person name="Hoshino A."/>
            <person name="Arita M."/>
        </authorList>
    </citation>
    <scope>NUCLEOTIDE SEQUENCE</scope>
    <source>
        <strain evidence="1">Hamamatsu line</strain>
    </source>
</reference>
<dbReference type="PANTHER" id="PTHR35218">
    <property type="entry name" value="RNASE H DOMAIN-CONTAINING PROTEIN"/>
    <property type="match status" value="1"/>
</dbReference>
<gene>
    <name evidence="1" type="ORF">HRI_000002300</name>
</gene>
<accession>A0A9W7GPD7</accession>
<keyword evidence="2" id="KW-1185">Reference proteome</keyword>
<dbReference type="Gene3D" id="3.60.10.10">
    <property type="entry name" value="Endonuclease/exonuclease/phosphatase"/>
    <property type="match status" value="1"/>
</dbReference>
<evidence type="ECO:0000313" key="1">
    <source>
        <dbReference type="EMBL" id="GMI63330.1"/>
    </source>
</evidence>
<dbReference type="PANTHER" id="PTHR35218:SF9">
    <property type="entry name" value="ENDONUCLEASE_EXONUCLEASE_PHOSPHATASE DOMAIN-CONTAINING PROTEIN"/>
    <property type="match status" value="1"/>
</dbReference>
<dbReference type="InterPro" id="IPR036691">
    <property type="entry name" value="Endo/exonu/phosph_ase_sf"/>
</dbReference>
<protein>
    <recommendedName>
        <fullName evidence="3">Endonuclease/exonuclease/phosphatase domain-containing protein</fullName>
    </recommendedName>
</protein>
<proteinExistence type="predicted"/>
<name>A0A9W7GPD7_HIBTR</name>
<comment type="caution">
    <text evidence="1">The sequence shown here is derived from an EMBL/GenBank/DDBJ whole genome shotgun (WGS) entry which is preliminary data.</text>
</comment>
<evidence type="ECO:0000313" key="2">
    <source>
        <dbReference type="Proteomes" id="UP001165190"/>
    </source>
</evidence>
<sequence>MDLKIFCWNVQGCADRKFIQATKQFLRDNRPVIVVFVEPRISGHRAESVIAALGFPHSHRVEAAGFSGGIWVAWYDLVSVSIVITHFQFIHFRITHKASRSSFLATAIYASPSATGRKLLWHHLHHLAATIRSPWVILETLMPRFLGRTVRVVLLQHDQVRISNVLHWTIVCAIWDIADRILLGQGDLLLSV</sequence>
<dbReference type="AlphaFoldDB" id="A0A9W7GPD7"/>
<evidence type="ECO:0008006" key="3">
    <source>
        <dbReference type="Google" id="ProtNLM"/>
    </source>
</evidence>